<evidence type="ECO:0000313" key="2">
    <source>
        <dbReference type="Proteomes" id="UP001595722"/>
    </source>
</evidence>
<sequence length="311" mass="35821">MAEQQYRLVTRSDFDGLVCAVLLKELQLIDDILFVHPKDMQDGKIDISERDITTNLPYVEGCHLSFDHHASELKRRGDQNYDNHIIDEKAPSAARVVYDYYGGKERFPTISDDMMDAVDKSDAAQFSREEILNPEGWVLLNFLMDSRTGLGRFREFRISNYQLMMQLIDYCRDHSIRQILELPDVKERVELFFDHQDKFEDQLRRCSTVHNNLVVLDLRKEDTIYAGNRFMIYALYPQTNISIHGLWGLKQQNTVFAIGGSIINRTHQTHIGELCLEYGGGGHRNAGTCQVDNDKAESVLSELIQRINADG</sequence>
<name>A0ABV7VPU3_9GAMM</name>
<dbReference type="Gene3D" id="3.10.310.30">
    <property type="match status" value="1"/>
</dbReference>
<dbReference type="InterPro" id="IPR038763">
    <property type="entry name" value="DHH_sf"/>
</dbReference>
<proteinExistence type="predicted"/>
<protein>
    <submittedName>
        <fullName evidence="1">Exopolyphosphatase</fullName>
    </submittedName>
</protein>
<accession>A0ABV7VPU3</accession>
<dbReference type="Proteomes" id="UP001595722">
    <property type="component" value="Unassembled WGS sequence"/>
</dbReference>
<keyword evidence="2" id="KW-1185">Reference proteome</keyword>
<organism evidence="1 2">
    <name type="scientific">Bacterioplanoides pacificum</name>
    <dbReference type="NCBI Taxonomy" id="1171596"/>
    <lineage>
        <taxon>Bacteria</taxon>
        <taxon>Pseudomonadati</taxon>
        <taxon>Pseudomonadota</taxon>
        <taxon>Gammaproteobacteria</taxon>
        <taxon>Oceanospirillales</taxon>
        <taxon>Oceanospirillaceae</taxon>
        <taxon>Bacterioplanoides</taxon>
    </lineage>
</organism>
<comment type="caution">
    <text evidence="1">The sequence shown here is derived from an EMBL/GenBank/DDBJ whole genome shotgun (WGS) entry which is preliminary data.</text>
</comment>
<dbReference type="RefSeq" id="WP_376864956.1">
    <property type="nucleotide sequence ID" value="NZ_JBHRYB010000003.1"/>
</dbReference>
<gene>
    <name evidence="1" type="ORF">ACFOMG_04135</name>
</gene>
<evidence type="ECO:0000313" key="1">
    <source>
        <dbReference type="EMBL" id="MFC3679300.1"/>
    </source>
</evidence>
<dbReference type="SUPFAM" id="SSF64182">
    <property type="entry name" value="DHH phosphoesterases"/>
    <property type="match status" value="1"/>
</dbReference>
<reference evidence="2" key="1">
    <citation type="journal article" date="2019" name="Int. J. Syst. Evol. Microbiol.">
        <title>The Global Catalogue of Microorganisms (GCM) 10K type strain sequencing project: providing services to taxonomists for standard genome sequencing and annotation.</title>
        <authorList>
            <consortium name="The Broad Institute Genomics Platform"/>
            <consortium name="The Broad Institute Genome Sequencing Center for Infectious Disease"/>
            <person name="Wu L."/>
            <person name="Ma J."/>
        </authorList>
    </citation>
    <scope>NUCLEOTIDE SEQUENCE [LARGE SCALE GENOMIC DNA]</scope>
    <source>
        <strain evidence="2">KCTC 42424</strain>
    </source>
</reference>
<dbReference type="PIRSF" id="PIRSF028235">
    <property type="entry name" value="UCP028235"/>
    <property type="match status" value="1"/>
</dbReference>
<dbReference type="EMBL" id="JBHRYB010000003">
    <property type="protein sequence ID" value="MFC3679300.1"/>
    <property type="molecule type" value="Genomic_DNA"/>
</dbReference>
<dbReference type="InterPro" id="IPR016877">
    <property type="entry name" value="UCP028235"/>
</dbReference>